<proteinExistence type="predicted"/>
<dbReference type="Proteomes" id="UP001165960">
    <property type="component" value="Unassembled WGS sequence"/>
</dbReference>
<dbReference type="EMBL" id="QTSX02007301">
    <property type="protein sequence ID" value="KAJ9048914.1"/>
    <property type="molecule type" value="Genomic_DNA"/>
</dbReference>
<organism evidence="1 2">
    <name type="scientific">Entomophthora muscae</name>
    <dbReference type="NCBI Taxonomy" id="34485"/>
    <lineage>
        <taxon>Eukaryota</taxon>
        <taxon>Fungi</taxon>
        <taxon>Fungi incertae sedis</taxon>
        <taxon>Zoopagomycota</taxon>
        <taxon>Entomophthoromycotina</taxon>
        <taxon>Entomophthoromycetes</taxon>
        <taxon>Entomophthorales</taxon>
        <taxon>Entomophthoraceae</taxon>
        <taxon>Entomophthora</taxon>
    </lineage>
</organism>
<name>A0ACC2RFV6_9FUNG</name>
<protein>
    <submittedName>
        <fullName evidence="1">Uncharacterized protein</fullName>
    </submittedName>
</protein>
<reference evidence="1" key="1">
    <citation type="submission" date="2022-04" db="EMBL/GenBank/DDBJ databases">
        <title>Genome of the entomopathogenic fungus Entomophthora muscae.</title>
        <authorList>
            <person name="Elya C."/>
            <person name="Lovett B.R."/>
            <person name="Lee E."/>
            <person name="Macias A.M."/>
            <person name="Hajek A.E."/>
            <person name="De Bivort B.L."/>
            <person name="Kasson M.T."/>
            <person name="De Fine Licht H.H."/>
            <person name="Stajich J.E."/>
        </authorList>
    </citation>
    <scope>NUCLEOTIDE SEQUENCE</scope>
    <source>
        <strain evidence="1">Berkeley</strain>
    </source>
</reference>
<comment type="caution">
    <text evidence="1">The sequence shown here is derived from an EMBL/GenBank/DDBJ whole genome shotgun (WGS) entry which is preliminary data.</text>
</comment>
<evidence type="ECO:0000313" key="2">
    <source>
        <dbReference type="Proteomes" id="UP001165960"/>
    </source>
</evidence>
<accession>A0ACC2RFV6</accession>
<keyword evidence="2" id="KW-1185">Reference proteome</keyword>
<sequence length="170" mass="18716">MSFTSEDNFDIVKEQYHEQLQAQAADQGSATTMVLCVTHKLSPTVNVKVPAATKQTSATNVQTATIIKQTSPTNMQTSAAIKQIHTATMRKPATTKLSPSQRESTHCHHTGPHHHQADTCRHHAEARCNQAVARRQHTDIRCHHTGPHHHMKACHNQAVACCQHAGTCLN</sequence>
<evidence type="ECO:0000313" key="1">
    <source>
        <dbReference type="EMBL" id="KAJ9048914.1"/>
    </source>
</evidence>
<gene>
    <name evidence="1" type="ORF">DSO57_1029903</name>
</gene>